<dbReference type="AlphaFoldDB" id="A0AAJ2BS12"/>
<comment type="caution">
    <text evidence="1">The sequence shown here is derived from an EMBL/GenBank/DDBJ whole genome shotgun (WGS) entry which is preliminary data.</text>
</comment>
<gene>
    <name evidence="1" type="ORF">J2W88_001368</name>
    <name evidence="2" type="ORF">J2W93_001787</name>
</gene>
<evidence type="ECO:0000313" key="2">
    <source>
        <dbReference type="EMBL" id="MDR6836959.1"/>
    </source>
</evidence>
<keyword evidence="3" id="KW-1185">Reference proteome</keyword>
<organism evidence="1 4">
    <name type="scientific">Acidovorax delafieldii</name>
    <name type="common">Pseudomonas delafieldii</name>
    <dbReference type="NCBI Taxonomy" id="47920"/>
    <lineage>
        <taxon>Bacteria</taxon>
        <taxon>Pseudomonadati</taxon>
        <taxon>Pseudomonadota</taxon>
        <taxon>Betaproteobacteria</taxon>
        <taxon>Burkholderiales</taxon>
        <taxon>Comamonadaceae</taxon>
        <taxon>Acidovorax</taxon>
    </lineage>
</organism>
<dbReference type="EMBL" id="JAVDTL010000002">
    <property type="protein sequence ID" value="MDR6766103.1"/>
    <property type="molecule type" value="Genomic_DNA"/>
</dbReference>
<dbReference type="Proteomes" id="UP001253458">
    <property type="component" value="Unassembled WGS sequence"/>
</dbReference>
<proteinExistence type="predicted"/>
<sequence length="29" mass="3122">MPTYALFAMTSAPAVALQCVVKTKKPQLI</sequence>
<protein>
    <submittedName>
        <fullName evidence="1">Uncharacterized protein</fullName>
    </submittedName>
</protein>
<dbReference type="Proteomes" id="UP001249076">
    <property type="component" value="Unassembled WGS sequence"/>
</dbReference>
<evidence type="ECO:0000313" key="1">
    <source>
        <dbReference type="EMBL" id="MDR6766103.1"/>
    </source>
</evidence>
<name>A0AAJ2BS12_ACIDE</name>
<accession>A0AAJ2BS12</accession>
<reference evidence="1 3" key="1">
    <citation type="submission" date="2023-07" db="EMBL/GenBank/DDBJ databases">
        <title>Sorghum-associated microbial communities from plants grown in Nebraska, USA.</title>
        <authorList>
            <person name="Schachtman D."/>
        </authorList>
    </citation>
    <scope>NUCLEOTIDE SEQUENCE</scope>
    <source>
        <strain evidence="2 3">BE105</strain>
        <strain evidence="1">BE69</strain>
    </source>
</reference>
<evidence type="ECO:0000313" key="4">
    <source>
        <dbReference type="Proteomes" id="UP001253458"/>
    </source>
</evidence>
<evidence type="ECO:0000313" key="3">
    <source>
        <dbReference type="Proteomes" id="UP001249076"/>
    </source>
</evidence>
<dbReference type="EMBL" id="JAVDTS010000002">
    <property type="protein sequence ID" value="MDR6836959.1"/>
    <property type="molecule type" value="Genomic_DNA"/>
</dbReference>